<reference evidence="1 2" key="1">
    <citation type="journal article" date="2021" name="Elife">
        <title>Chloroplast acquisition without the gene transfer in kleptoplastic sea slugs, Plakobranchus ocellatus.</title>
        <authorList>
            <person name="Maeda T."/>
            <person name="Takahashi S."/>
            <person name="Yoshida T."/>
            <person name="Shimamura S."/>
            <person name="Takaki Y."/>
            <person name="Nagai Y."/>
            <person name="Toyoda A."/>
            <person name="Suzuki Y."/>
            <person name="Arimoto A."/>
            <person name="Ishii H."/>
            <person name="Satoh N."/>
            <person name="Nishiyama T."/>
            <person name="Hasebe M."/>
            <person name="Maruyama T."/>
            <person name="Minagawa J."/>
            <person name="Obokata J."/>
            <person name="Shigenobu S."/>
        </authorList>
    </citation>
    <scope>NUCLEOTIDE SEQUENCE [LARGE SCALE GENOMIC DNA]</scope>
</reference>
<name>A0AAV3Y8D9_9GAST</name>
<comment type="caution">
    <text evidence="1">The sequence shown here is derived from an EMBL/GenBank/DDBJ whole genome shotgun (WGS) entry which is preliminary data.</text>
</comment>
<gene>
    <name evidence="1" type="ORF">PoB_000519100</name>
</gene>
<dbReference type="EMBL" id="BLXT01000592">
    <property type="protein sequence ID" value="GFN78685.1"/>
    <property type="molecule type" value="Genomic_DNA"/>
</dbReference>
<keyword evidence="2" id="KW-1185">Reference proteome</keyword>
<sequence length="132" mass="15061">MDEGSRNNFMRLTENRFEWRNMVASQGTERSFRLHIATDHNTGVHRLNMANQSHRDLMMMGPKNSMKLDELVIISRSWTVAMQCSCSACMRDTHCCGSTCLGESDEQLLCAVFLEQTEDAHAPFSVVRNRMG</sequence>
<dbReference type="Proteomes" id="UP000735302">
    <property type="component" value="Unassembled WGS sequence"/>
</dbReference>
<evidence type="ECO:0000313" key="1">
    <source>
        <dbReference type="EMBL" id="GFN78685.1"/>
    </source>
</evidence>
<protein>
    <submittedName>
        <fullName evidence="1">Uncharacterized protein</fullName>
    </submittedName>
</protein>
<organism evidence="1 2">
    <name type="scientific">Plakobranchus ocellatus</name>
    <dbReference type="NCBI Taxonomy" id="259542"/>
    <lineage>
        <taxon>Eukaryota</taxon>
        <taxon>Metazoa</taxon>
        <taxon>Spiralia</taxon>
        <taxon>Lophotrochozoa</taxon>
        <taxon>Mollusca</taxon>
        <taxon>Gastropoda</taxon>
        <taxon>Heterobranchia</taxon>
        <taxon>Euthyneura</taxon>
        <taxon>Panpulmonata</taxon>
        <taxon>Sacoglossa</taxon>
        <taxon>Placobranchoidea</taxon>
        <taxon>Plakobranchidae</taxon>
        <taxon>Plakobranchus</taxon>
    </lineage>
</organism>
<accession>A0AAV3Y8D9</accession>
<proteinExistence type="predicted"/>
<dbReference type="AlphaFoldDB" id="A0AAV3Y8D9"/>
<evidence type="ECO:0000313" key="2">
    <source>
        <dbReference type="Proteomes" id="UP000735302"/>
    </source>
</evidence>